<dbReference type="OrthoDB" id="6140945at2759"/>
<reference evidence="1 3" key="2">
    <citation type="journal article" date="2013" name="Nature">
        <title>Insights into bilaterian evolution from three spiralian genomes.</title>
        <authorList>
            <person name="Simakov O."/>
            <person name="Marletaz F."/>
            <person name="Cho S.J."/>
            <person name="Edsinger-Gonzales E."/>
            <person name="Havlak P."/>
            <person name="Hellsten U."/>
            <person name="Kuo D.H."/>
            <person name="Larsson T."/>
            <person name="Lv J."/>
            <person name="Arendt D."/>
            <person name="Savage R."/>
            <person name="Osoegawa K."/>
            <person name="de Jong P."/>
            <person name="Grimwood J."/>
            <person name="Chapman J.A."/>
            <person name="Shapiro H."/>
            <person name="Aerts A."/>
            <person name="Otillar R.P."/>
            <person name="Terry A.Y."/>
            <person name="Boore J.L."/>
            <person name="Grigoriev I.V."/>
            <person name="Lindberg D.R."/>
            <person name="Seaver E.C."/>
            <person name="Weisblat D.A."/>
            <person name="Putnam N.H."/>
            <person name="Rokhsar D.S."/>
        </authorList>
    </citation>
    <scope>NUCLEOTIDE SEQUENCE</scope>
    <source>
        <strain evidence="1 3">I ESC-2004</strain>
    </source>
</reference>
<reference evidence="3" key="1">
    <citation type="submission" date="2012-12" db="EMBL/GenBank/DDBJ databases">
        <authorList>
            <person name="Hellsten U."/>
            <person name="Grimwood J."/>
            <person name="Chapman J.A."/>
            <person name="Shapiro H."/>
            <person name="Aerts A."/>
            <person name="Otillar R.P."/>
            <person name="Terry A.Y."/>
            <person name="Boore J.L."/>
            <person name="Simakov O."/>
            <person name="Marletaz F."/>
            <person name="Cho S.-J."/>
            <person name="Edsinger-Gonzales E."/>
            <person name="Havlak P."/>
            <person name="Kuo D.-H."/>
            <person name="Larsson T."/>
            <person name="Lv J."/>
            <person name="Arendt D."/>
            <person name="Savage R."/>
            <person name="Osoegawa K."/>
            <person name="de Jong P."/>
            <person name="Lindberg D.R."/>
            <person name="Seaver E.C."/>
            <person name="Weisblat D.A."/>
            <person name="Putnam N.H."/>
            <person name="Grigoriev I.V."/>
            <person name="Rokhsar D.S."/>
        </authorList>
    </citation>
    <scope>NUCLEOTIDE SEQUENCE</scope>
    <source>
        <strain evidence="3">I ESC-2004</strain>
    </source>
</reference>
<dbReference type="AlphaFoldDB" id="R7U3J1"/>
<dbReference type="EMBL" id="AMQN01026068">
    <property type="status" value="NOT_ANNOTATED_CDS"/>
    <property type="molecule type" value="Genomic_DNA"/>
</dbReference>
<evidence type="ECO:0000313" key="3">
    <source>
        <dbReference type="Proteomes" id="UP000014760"/>
    </source>
</evidence>
<reference evidence="2" key="3">
    <citation type="submission" date="2015-06" db="UniProtKB">
        <authorList>
            <consortium name="EnsemblMetazoa"/>
        </authorList>
    </citation>
    <scope>IDENTIFICATION</scope>
</reference>
<dbReference type="HOGENOM" id="CLU_897869_0_0_1"/>
<proteinExistence type="predicted"/>
<dbReference type="Proteomes" id="UP000014760">
    <property type="component" value="Unassembled WGS sequence"/>
</dbReference>
<gene>
    <name evidence="1" type="ORF">CAPTEDRAFT_185335</name>
</gene>
<evidence type="ECO:0000313" key="2">
    <source>
        <dbReference type="EnsemblMetazoa" id="CapteP185335"/>
    </source>
</evidence>
<accession>R7U3J1</accession>
<dbReference type="EnsemblMetazoa" id="CapteT185335">
    <property type="protein sequence ID" value="CapteP185335"/>
    <property type="gene ID" value="CapteG185335"/>
</dbReference>
<keyword evidence="3" id="KW-1185">Reference proteome</keyword>
<dbReference type="EMBL" id="KB305925">
    <property type="protein sequence ID" value="ELU00534.1"/>
    <property type="molecule type" value="Genomic_DNA"/>
</dbReference>
<protein>
    <submittedName>
        <fullName evidence="1 2">Uncharacterized protein</fullName>
    </submittedName>
</protein>
<organism evidence="1">
    <name type="scientific">Capitella teleta</name>
    <name type="common">Polychaete worm</name>
    <dbReference type="NCBI Taxonomy" id="283909"/>
    <lineage>
        <taxon>Eukaryota</taxon>
        <taxon>Metazoa</taxon>
        <taxon>Spiralia</taxon>
        <taxon>Lophotrochozoa</taxon>
        <taxon>Annelida</taxon>
        <taxon>Polychaeta</taxon>
        <taxon>Sedentaria</taxon>
        <taxon>Scolecida</taxon>
        <taxon>Capitellidae</taxon>
        <taxon>Capitella</taxon>
    </lineage>
</organism>
<name>R7U3J1_CAPTE</name>
<evidence type="ECO:0000313" key="1">
    <source>
        <dbReference type="EMBL" id="ELU00534.1"/>
    </source>
</evidence>
<sequence>MARELGVLAEYQCAQVLLSSVNATLAFDATTQEGRHCNAIILTSESKTLVLAVDELPGGSGRDYATHVMDTIHRLAVTYAYFTGQDVVETESQLIANIANTMTDRYKDSKGDPRGFMLFLLNKKFPLGLLPSLRAAIVSDYSSDTAKVQLQIAGLIGKLITCPWMRRFYGNRVSYVQGIEDVRRVVATCKAAQPCNLLSWTTDCFGDQLEQSTTLAALQLQPDPELLPGFVTAMKASLDAIVLLLERQFKRQFDEPVAGLVETTESAHTNNIACKELMGMLSASLQRAPSATISYHSAKICAQKLRLFSV</sequence>